<proteinExistence type="predicted"/>
<organism evidence="1">
    <name type="scientific">Norovirus GIII</name>
    <dbReference type="NCBI Taxonomy" id="340017"/>
    <lineage>
        <taxon>Viruses</taxon>
        <taxon>Riboviria</taxon>
        <taxon>Orthornavirae</taxon>
        <taxon>Pisuviricota</taxon>
        <taxon>Pisoniviricetes</taxon>
        <taxon>Picornavirales</taxon>
        <taxon>Caliciviridae</taxon>
        <taxon>Norovirus</taxon>
        <taxon>Norovirus norwalkense</taxon>
        <taxon>Norwalk virus</taxon>
    </lineage>
</organism>
<sequence>MAAEFFSSLLGGAASAAISAGAQAALQEQAYRQSLDMQQRSFQHDADMLERQVAATQSLRTQWAAYQRGSLMAAGYSEADATRISLSGTPTTLLDWNGPRQAALGARQTTSFSGGFTAVLPRSSSKPQVPIAGSASSVSTWLSNIEPYAPGALQTVWVTPPGSTSTSVYAPSVRSSRSSVSNSSGLSYTSSFNQGWFNTDRMPLFANLGRRF</sequence>
<reference evidence="1" key="1">
    <citation type="submission" date="2018-11" db="EMBL/GenBank/DDBJ databases">
        <authorList>
            <person name="Wang Y."/>
        </authorList>
    </citation>
    <scope>NUCLEOTIDE SEQUENCE</scope>
    <source>
        <strain evidence="1">Bo/BET-17/18/CH</strain>
    </source>
</reference>
<accession>A0A3G6V4A5</accession>
<gene>
    <name evidence="1" type="primary">ORF3</name>
</gene>
<dbReference type="EMBL" id="MK159169">
    <property type="protein sequence ID" value="AZB48847.1"/>
    <property type="molecule type" value="Genomic_RNA"/>
</dbReference>
<evidence type="ECO:0000313" key="1">
    <source>
        <dbReference type="EMBL" id="AZB48847.1"/>
    </source>
</evidence>
<dbReference type="Pfam" id="PF03035">
    <property type="entry name" value="RNA_capsid"/>
    <property type="match status" value="1"/>
</dbReference>
<dbReference type="InterPro" id="IPR004278">
    <property type="entry name" value="VP2"/>
</dbReference>
<name>A0A3G6V4A5_NORV</name>
<protein>
    <submittedName>
        <fullName evidence="1">VP2</fullName>
    </submittedName>
</protein>